<protein>
    <submittedName>
        <fullName evidence="1">Uncharacterized protein</fullName>
    </submittedName>
</protein>
<gene>
    <name evidence="1" type="ORF">ENSA5_60530</name>
</gene>
<dbReference type="Proteomes" id="UP000237968">
    <property type="component" value="Unassembled WGS sequence"/>
</dbReference>
<evidence type="ECO:0000313" key="1">
    <source>
        <dbReference type="EMBL" id="PRP90978.1"/>
    </source>
</evidence>
<reference evidence="1 2" key="1">
    <citation type="submission" date="2018-03" db="EMBL/GenBank/DDBJ databases">
        <title>Draft Genome Sequences of the Obligatory Marine Myxobacteria Enhygromyxa salina SWB005.</title>
        <authorList>
            <person name="Poehlein A."/>
            <person name="Moghaddam J.A."/>
            <person name="Harms H."/>
            <person name="Alanjari M."/>
            <person name="Koenig G.M."/>
            <person name="Daniel R."/>
            <person name="Schaeberle T.F."/>
        </authorList>
    </citation>
    <scope>NUCLEOTIDE SEQUENCE [LARGE SCALE GENOMIC DNA]</scope>
    <source>
        <strain evidence="1 2">SWB005</strain>
    </source>
</reference>
<evidence type="ECO:0000313" key="2">
    <source>
        <dbReference type="Proteomes" id="UP000237968"/>
    </source>
</evidence>
<name>A0A2S9XDN3_9BACT</name>
<dbReference type="AlphaFoldDB" id="A0A2S9XDN3"/>
<proteinExistence type="predicted"/>
<accession>A0A2S9XDN3</accession>
<sequence>MTGHEQPDTTATLQPTVTLRYRLQDADEWLVRDVDFEELFGGAAEHPEDLFHDVDWVPQHAAVSLLDDIGTADVAVTELTFEGSGGEKLTVKETFWNHGHSRIIEVMQQLDAQSEPYWEVIVDLRREAGETYELLRLGREHGAVVPLHHAVTHARPDGSKQDLTLFPSR</sequence>
<dbReference type="RefSeq" id="WP_106395233.1">
    <property type="nucleotide sequence ID" value="NZ_PVNK01000263.1"/>
</dbReference>
<dbReference type="OrthoDB" id="5509336at2"/>
<dbReference type="EMBL" id="PVNK01000263">
    <property type="protein sequence ID" value="PRP90978.1"/>
    <property type="molecule type" value="Genomic_DNA"/>
</dbReference>
<comment type="caution">
    <text evidence="1">The sequence shown here is derived from an EMBL/GenBank/DDBJ whole genome shotgun (WGS) entry which is preliminary data.</text>
</comment>
<keyword evidence="2" id="KW-1185">Reference proteome</keyword>
<organism evidence="1 2">
    <name type="scientific">Enhygromyxa salina</name>
    <dbReference type="NCBI Taxonomy" id="215803"/>
    <lineage>
        <taxon>Bacteria</taxon>
        <taxon>Pseudomonadati</taxon>
        <taxon>Myxococcota</taxon>
        <taxon>Polyangia</taxon>
        <taxon>Nannocystales</taxon>
        <taxon>Nannocystaceae</taxon>
        <taxon>Enhygromyxa</taxon>
    </lineage>
</organism>